<evidence type="ECO:0000313" key="6">
    <source>
        <dbReference type="EMBL" id="PRP81218.1"/>
    </source>
</evidence>
<dbReference type="InterPro" id="IPR055417">
    <property type="entry name" value="UFD1_N1"/>
</dbReference>
<protein>
    <recommendedName>
        <fullName evidence="8">Ubiquitin fusion degradation protein</fullName>
    </recommendedName>
</protein>
<feature type="domain" description="Ubiquitin fusion degradation protein UFD1 N-terminal subdomain 1" evidence="4">
    <location>
        <begin position="118"/>
        <end position="220"/>
    </location>
</feature>
<dbReference type="EMBL" id="MDYQ01000129">
    <property type="protein sequence ID" value="PRP81218.1"/>
    <property type="molecule type" value="Genomic_DNA"/>
</dbReference>
<reference evidence="6 7" key="1">
    <citation type="journal article" date="2018" name="Genome Biol. Evol.">
        <title>Multiple Roots of Fruiting Body Formation in Amoebozoa.</title>
        <authorList>
            <person name="Hillmann F."/>
            <person name="Forbes G."/>
            <person name="Novohradska S."/>
            <person name="Ferling I."/>
            <person name="Riege K."/>
            <person name="Groth M."/>
            <person name="Westermann M."/>
            <person name="Marz M."/>
            <person name="Spaller T."/>
            <person name="Winckler T."/>
            <person name="Schaap P."/>
            <person name="Glockner G."/>
        </authorList>
    </citation>
    <scope>NUCLEOTIDE SEQUENCE [LARGE SCALE GENOMIC DNA]</scope>
    <source>
        <strain evidence="6 7">Jena</strain>
    </source>
</reference>
<dbReference type="InterPro" id="IPR042299">
    <property type="entry name" value="Ufd1-like_Nn"/>
</dbReference>
<dbReference type="Gene3D" id="3.10.330.10">
    <property type="match status" value="1"/>
</dbReference>
<dbReference type="GO" id="GO:0036503">
    <property type="term" value="P:ERAD pathway"/>
    <property type="evidence" value="ECO:0007669"/>
    <property type="project" value="TreeGrafter"/>
</dbReference>
<organism evidence="6 7">
    <name type="scientific">Planoprotostelium fungivorum</name>
    <dbReference type="NCBI Taxonomy" id="1890364"/>
    <lineage>
        <taxon>Eukaryota</taxon>
        <taxon>Amoebozoa</taxon>
        <taxon>Evosea</taxon>
        <taxon>Variosea</taxon>
        <taxon>Cavosteliida</taxon>
        <taxon>Cavosteliaceae</taxon>
        <taxon>Planoprotostelium</taxon>
    </lineage>
</organism>
<dbReference type="OrthoDB" id="422728at2759"/>
<evidence type="ECO:0000256" key="3">
    <source>
        <dbReference type="SAM" id="MobiDB-lite"/>
    </source>
</evidence>
<evidence type="ECO:0000256" key="2">
    <source>
        <dbReference type="ARBA" id="ARBA00022786"/>
    </source>
</evidence>
<proteinExistence type="inferred from homology"/>
<evidence type="ECO:0000259" key="4">
    <source>
        <dbReference type="Pfam" id="PF03152"/>
    </source>
</evidence>
<feature type="domain" description="Ubiquitin fusion degradation protein UFD1 N-terminal subdomain 2" evidence="5">
    <location>
        <begin position="248"/>
        <end position="334"/>
    </location>
</feature>
<dbReference type="GO" id="GO:0006511">
    <property type="term" value="P:ubiquitin-dependent protein catabolic process"/>
    <property type="evidence" value="ECO:0007669"/>
    <property type="project" value="InterPro"/>
</dbReference>
<evidence type="ECO:0000259" key="5">
    <source>
        <dbReference type="Pfam" id="PF24842"/>
    </source>
</evidence>
<dbReference type="Pfam" id="PF24842">
    <property type="entry name" value="UFD1_N2"/>
    <property type="match status" value="1"/>
</dbReference>
<evidence type="ECO:0008006" key="8">
    <source>
        <dbReference type="Google" id="ProtNLM"/>
    </source>
</evidence>
<gene>
    <name evidence="6" type="ORF">PROFUN_02052</name>
</gene>
<keyword evidence="7" id="KW-1185">Reference proteome</keyword>
<evidence type="ECO:0000313" key="7">
    <source>
        <dbReference type="Proteomes" id="UP000241769"/>
    </source>
</evidence>
<dbReference type="GO" id="GO:0034098">
    <property type="term" value="C:VCP-NPL4-UFD1 AAA ATPase complex"/>
    <property type="evidence" value="ECO:0007669"/>
    <property type="project" value="TreeGrafter"/>
</dbReference>
<dbReference type="InterPro" id="IPR055418">
    <property type="entry name" value="UFD1_N2"/>
</dbReference>
<dbReference type="Gene3D" id="2.40.40.50">
    <property type="entry name" value="Ubiquitin fusion degradation protein UFD1, N-terminal domain"/>
    <property type="match status" value="1"/>
</dbReference>
<name>A0A2P6NB94_9EUKA</name>
<dbReference type="PANTHER" id="PTHR12555">
    <property type="entry name" value="UBIQUITIN FUSION DEGRADATON PROTEIN 1"/>
    <property type="match status" value="1"/>
</dbReference>
<accession>A0A2P6NB94</accession>
<dbReference type="PANTHER" id="PTHR12555:SF13">
    <property type="entry name" value="UBIQUITIN RECOGNITION FACTOR IN ER-ASSOCIATED DEGRADATION PROTEIN 1"/>
    <property type="match status" value="1"/>
</dbReference>
<dbReference type="GO" id="GO:0031593">
    <property type="term" value="F:polyubiquitin modification-dependent protein binding"/>
    <property type="evidence" value="ECO:0007669"/>
    <property type="project" value="TreeGrafter"/>
</dbReference>
<sequence length="431" mass="47258">MDASSISQNRIGRLCEEILGITATSSKLQKVASVKLEEVISLLKSYHSEGARKKSSKPKVQAETRTTVLSVPPPIRKLQSPRTRLMPLPPASLVDEDTLQLMERMQRMHSRPSSAYSFRETLRCYSFGNEDILQKDLGGNINLPPSCLAQMRNMEAYGSQSMHSMMVFELRNHNMDVSREWTHAGAMEFTAEEGTCIIPKWMMTKLGLNGGSMTNLRCVNVTDSSQLSRPSSASSVSSVSFASATIAKGTSLTLAPTSDTFFQYVPDPKETLEKLLRNFTVLTEGDTVMLPLNTDSEGRVLHHLDLIVKSVSPASRRRSIVVIDTDVELMIEPPKIQKTISPPPPASIVPTISPPASIVQREEESEDSSEDISSYSPFSGRGYSLGGTAAPPEDKRPTMSADPPSSSIKRDSDEPNVKGYIPFSGKGYRLG</sequence>
<comment type="similarity">
    <text evidence="1">Belongs to the UFD1 family.</text>
</comment>
<evidence type="ECO:0000256" key="1">
    <source>
        <dbReference type="ARBA" id="ARBA00006043"/>
    </source>
</evidence>
<dbReference type="Proteomes" id="UP000241769">
    <property type="component" value="Unassembled WGS sequence"/>
</dbReference>
<dbReference type="AlphaFoldDB" id="A0A2P6NB94"/>
<keyword evidence="2" id="KW-0833">Ubl conjugation pathway</keyword>
<dbReference type="STRING" id="1890364.A0A2P6NB94"/>
<dbReference type="Pfam" id="PF03152">
    <property type="entry name" value="UFD1_N1"/>
    <property type="match status" value="1"/>
</dbReference>
<dbReference type="InterPro" id="IPR004854">
    <property type="entry name" value="Ufd1-like"/>
</dbReference>
<comment type="caution">
    <text evidence="6">The sequence shown here is derived from an EMBL/GenBank/DDBJ whole genome shotgun (WGS) entry which is preliminary data.</text>
</comment>
<feature type="region of interest" description="Disordered" evidence="3">
    <location>
        <begin position="357"/>
        <end position="431"/>
    </location>
</feature>
<dbReference type="InParanoid" id="A0A2P6NB94"/>